<dbReference type="Pfam" id="PF07707">
    <property type="entry name" value="BACK"/>
    <property type="match status" value="1"/>
</dbReference>
<dbReference type="InterPro" id="IPR012983">
    <property type="entry name" value="PHR"/>
</dbReference>
<dbReference type="Pfam" id="PF08005">
    <property type="entry name" value="PHR"/>
    <property type="match status" value="1"/>
</dbReference>
<reference evidence="4" key="2">
    <citation type="submission" date="2025-09" db="UniProtKB">
        <authorList>
            <consortium name="Ensembl"/>
        </authorList>
    </citation>
    <scope>IDENTIFICATION</scope>
</reference>
<dbReference type="InterPro" id="IPR011705">
    <property type="entry name" value="BACK"/>
</dbReference>
<dbReference type="InterPro" id="IPR011333">
    <property type="entry name" value="SKP1/BTB/POZ_sf"/>
</dbReference>
<dbReference type="Ensembl" id="ENSEBUT00000013953.1">
    <property type="protein sequence ID" value="ENSEBUP00000013377.1"/>
    <property type="gene ID" value="ENSEBUG00000008449.1"/>
</dbReference>
<sequence length="371" mass="40705">MLFSNTCKNTEEIALPDMQPDAFLALMKYIYCDEVDLTVATVLPTYQAAKKFDLPHLQHACEDYLIANLNSTNVCDLLVQTRRLGETGFDEHCWRVVDAAAARALRSAAFCRLDRSTLDALLQRESLAVSESTIFDACLTWAEAECDRRGLVSTPMNKRCVLGPSLKLVRVPAILLEDFANGAAQSGVLTAEEVKNIFLYHTAGIGPPEGFIIHPRVGLHAHRCLRFQSAASRANQWRYKGRCDSVQFAVDQRIFIAGLGLYGSSRGPAEYAVTIELKLQAKVVAQTETRLSTDGSDKPFSLLFDEPAQVEPDTFYTASAVLHGSQLSHFGQDGLPEVQCGDVTFLFQGSPESTNGTGVQGGQIPEIVFYS</sequence>
<evidence type="ECO:0000313" key="5">
    <source>
        <dbReference type="Proteomes" id="UP000694388"/>
    </source>
</evidence>
<dbReference type="PANTHER" id="PTHR45774:SF4">
    <property type="entry name" value="AXUNDEAD, ISOFORM F"/>
    <property type="match status" value="1"/>
</dbReference>
<evidence type="ECO:0000313" key="4">
    <source>
        <dbReference type="Ensembl" id="ENSEBUP00000013377.1"/>
    </source>
</evidence>
<organism evidence="4 5">
    <name type="scientific">Eptatretus burgeri</name>
    <name type="common">Inshore hagfish</name>
    <dbReference type="NCBI Taxonomy" id="7764"/>
    <lineage>
        <taxon>Eukaryota</taxon>
        <taxon>Metazoa</taxon>
        <taxon>Chordata</taxon>
        <taxon>Craniata</taxon>
        <taxon>Vertebrata</taxon>
        <taxon>Cyclostomata</taxon>
        <taxon>Myxini</taxon>
        <taxon>Myxiniformes</taxon>
        <taxon>Myxinidae</taxon>
        <taxon>Eptatretinae</taxon>
        <taxon>Eptatretus</taxon>
    </lineage>
</organism>
<feature type="domain" description="BACK" evidence="3">
    <location>
        <begin position="74"/>
        <end position="184"/>
    </location>
</feature>
<comment type="subcellular location">
    <subcellularLocation>
        <location evidence="1">Cytoplasm</location>
    </subcellularLocation>
</comment>
<dbReference type="InterPro" id="IPR000210">
    <property type="entry name" value="BTB/POZ_dom"/>
</dbReference>
<dbReference type="Proteomes" id="UP000694388">
    <property type="component" value="Unplaced"/>
</dbReference>
<dbReference type="PANTHER" id="PTHR45774">
    <property type="entry name" value="BTB/POZ DOMAIN-CONTAINING"/>
    <property type="match status" value="1"/>
</dbReference>
<dbReference type="Pfam" id="PF00651">
    <property type="entry name" value="BTB"/>
    <property type="match status" value="1"/>
</dbReference>
<dbReference type="Gene3D" id="2.60.120.820">
    <property type="entry name" value="PHR domain"/>
    <property type="match status" value="1"/>
</dbReference>
<keyword evidence="5" id="KW-1185">Reference proteome</keyword>
<keyword evidence="2" id="KW-0963">Cytoplasm</keyword>
<protein>
    <submittedName>
        <fullName evidence="4">BTB domain containing 6</fullName>
    </submittedName>
</protein>
<accession>A0A8C4QDT4</accession>
<dbReference type="GeneTree" id="ENSGT00940000155720"/>
<name>A0A8C4QDT4_EPTBU</name>
<proteinExistence type="predicted"/>
<dbReference type="SUPFAM" id="SSF54695">
    <property type="entry name" value="POZ domain"/>
    <property type="match status" value="1"/>
</dbReference>
<dbReference type="GO" id="GO:0022008">
    <property type="term" value="P:neurogenesis"/>
    <property type="evidence" value="ECO:0007669"/>
    <property type="project" value="TreeGrafter"/>
</dbReference>
<dbReference type="Gene3D" id="3.30.710.10">
    <property type="entry name" value="Potassium Channel Kv1.1, Chain A"/>
    <property type="match status" value="1"/>
</dbReference>
<dbReference type="Gene3D" id="1.25.40.420">
    <property type="match status" value="1"/>
</dbReference>
<evidence type="ECO:0000259" key="3">
    <source>
        <dbReference type="SMART" id="SM00875"/>
    </source>
</evidence>
<dbReference type="GO" id="GO:0005829">
    <property type="term" value="C:cytosol"/>
    <property type="evidence" value="ECO:0007669"/>
    <property type="project" value="TreeGrafter"/>
</dbReference>
<dbReference type="InterPro" id="IPR038648">
    <property type="entry name" value="PHR_sf"/>
</dbReference>
<evidence type="ECO:0000256" key="2">
    <source>
        <dbReference type="ARBA" id="ARBA00022490"/>
    </source>
</evidence>
<dbReference type="SMART" id="SM00875">
    <property type="entry name" value="BACK"/>
    <property type="match status" value="1"/>
</dbReference>
<evidence type="ECO:0000256" key="1">
    <source>
        <dbReference type="ARBA" id="ARBA00004496"/>
    </source>
</evidence>
<dbReference type="AlphaFoldDB" id="A0A8C4QDT4"/>
<reference evidence="4" key="1">
    <citation type="submission" date="2025-08" db="UniProtKB">
        <authorList>
            <consortium name="Ensembl"/>
        </authorList>
    </citation>
    <scope>IDENTIFICATION</scope>
</reference>